<organism evidence="2 3">
    <name type="scientific">Krasilnikovia cinnamomea</name>
    <dbReference type="NCBI Taxonomy" id="349313"/>
    <lineage>
        <taxon>Bacteria</taxon>
        <taxon>Bacillati</taxon>
        <taxon>Actinomycetota</taxon>
        <taxon>Actinomycetes</taxon>
        <taxon>Micromonosporales</taxon>
        <taxon>Micromonosporaceae</taxon>
        <taxon>Krasilnikovia</taxon>
    </lineage>
</organism>
<comment type="caution">
    <text evidence="2">The sequence shown here is derived from an EMBL/GenBank/DDBJ whole genome shotgun (WGS) entry which is preliminary data.</text>
</comment>
<keyword evidence="3" id="KW-1185">Reference proteome</keyword>
<accession>A0A4Q7ZKH2</accession>
<feature type="compositionally biased region" description="Basic and acidic residues" evidence="1">
    <location>
        <begin position="14"/>
        <end position="24"/>
    </location>
</feature>
<reference evidence="2 3" key="1">
    <citation type="submission" date="2019-02" db="EMBL/GenBank/DDBJ databases">
        <title>Sequencing the genomes of 1000 actinobacteria strains.</title>
        <authorList>
            <person name="Klenk H.-P."/>
        </authorList>
    </citation>
    <scope>NUCLEOTIDE SEQUENCE [LARGE SCALE GENOMIC DNA]</scope>
    <source>
        <strain evidence="2 3">DSM 45162</strain>
    </source>
</reference>
<dbReference type="EMBL" id="SHKY01000001">
    <property type="protein sequence ID" value="RZU50679.1"/>
    <property type="molecule type" value="Genomic_DNA"/>
</dbReference>
<feature type="region of interest" description="Disordered" evidence="1">
    <location>
        <begin position="1"/>
        <end position="24"/>
    </location>
</feature>
<protein>
    <submittedName>
        <fullName evidence="2">Uncharacterized protein</fullName>
    </submittedName>
</protein>
<name>A0A4Q7ZKH2_9ACTN</name>
<dbReference type="AlphaFoldDB" id="A0A4Q7ZKH2"/>
<dbReference type="Proteomes" id="UP000292564">
    <property type="component" value="Unassembled WGS sequence"/>
</dbReference>
<dbReference type="Pfam" id="PF19698">
    <property type="entry name" value="DUF6197"/>
    <property type="match status" value="1"/>
</dbReference>
<evidence type="ECO:0000313" key="3">
    <source>
        <dbReference type="Proteomes" id="UP000292564"/>
    </source>
</evidence>
<gene>
    <name evidence="2" type="ORF">EV385_2457</name>
</gene>
<proteinExistence type="predicted"/>
<dbReference type="InterPro" id="IPR045677">
    <property type="entry name" value="DUF6197"/>
</dbReference>
<dbReference type="RefSeq" id="WP_130509563.1">
    <property type="nucleotide sequence ID" value="NZ_SHKY01000001.1"/>
</dbReference>
<dbReference type="OrthoDB" id="3297831at2"/>
<sequence>MHATQPQGGACPEPTRRYDGKPETSTDRRYFDLCQSDHAAELYGQSELDHDRLPTTDGFIAWCARQATAADGYVVTESGLHALAASQGDDECGEEPVTAGRVLQSAALYLERHGWIQGAYYDPSATCFTPAACLVGAIGMVCYGGPVDAPAQHFDNPGFLDFEEAVLHLDRYLLVADGSESYEFNDAKGRTPQQVTHALREAAETPAENLVDAIRAINATNAHQAESAKLLIPQGIWDEAAEQVDHPHSPGTLFGCPACEAECFCTGDQTRCVHCALAEQVTANSDDAEPTYRDSVSEIYERLGVGDGDGITECPDCGRHVPVIEGRVAIHVRHPSTATGTCDGSDAALPGGDVR</sequence>
<evidence type="ECO:0000313" key="2">
    <source>
        <dbReference type="EMBL" id="RZU50679.1"/>
    </source>
</evidence>
<evidence type="ECO:0000256" key="1">
    <source>
        <dbReference type="SAM" id="MobiDB-lite"/>
    </source>
</evidence>